<gene>
    <name evidence="2" type="primary">ga13001</name>
    <name evidence="2" type="ORF">PR202_ga13001</name>
</gene>
<evidence type="ECO:0000313" key="3">
    <source>
        <dbReference type="Proteomes" id="UP001054889"/>
    </source>
</evidence>
<reference evidence="2" key="1">
    <citation type="journal article" date="2018" name="DNA Res.">
        <title>Multiple hybrid de novo genome assembly of finger millet, an orphan allotetraploid crop.</title>
        <authorList>
            <person name="Hatakeyama M."/>
            <person name="Aluri S."/>
            <person name="Balachadran M.T."/>
            <person name="Sivarajan S.R."/>
            <person name="Patrignani A."/>
            <person name="Gruter S."/>
            <person name="Poveda L."/>
            <person name="Shimizu-Inatsugi R."/>
            <person name="Baeten J."/>
            <person name="Francoijs K.J."/>
            <person name="Nataraja K.N."/>
            <person name="Reddy Y.A.N."/>
            <person name="Phadnis S."/>
            <person name="Ravikumar R.L."/>
            <person name="Schlapbach R."/>
            <person name="Sreeman S.M."/>
            <person name="Shimizu K.K."/>
        </authorList>
    </citation>
    <scope>NUCLEOTIDE SEQUENCE</scope>
</reference>
<dbReference type="SUPFAM" id="SSF48452">
    <property type="entry name" value="TPR-like"/>
    <property type="match status" value="1"/>
</dbReference>
<dbReference type="InterPro" id="IPR011990">
    <property type="entry name" value="TPR-like_helical_dom_sf"/>
</dbReference>
<feature type="repeat" description="TPR" evidence="1">
    <location>
        <begin position="83"/>
        <end position="116"/>
    </location>
</feature>
<dbReference type="SMART" id="SM00028">
    <property type="entry name" value="TPR"/>
    <property type="match status" value="1"/>
</dbReference>
<dbReference type="PROSITE" id="PS50005">
    <property type="entry name" value="TPR"/>
    <property type="match status" value="1"/>
</dbReference>
<reference evidence="2" key="2">
    <citation type="submission" date="2021-12" db="EMBL/GenBank/DDBJ databases">
        <title>Resequencing data analysis of finger millet.</title>
        <authorList>
            <person name="Hatakeyama M."/>
            <person name="Aluri S."/>
            <person name="Balachadran M.T."/>
            <person name="Sivarajan S.R."/>
            <person name="Poveda L."/>
            <person name="Shimizu-Inatsugi R."/>
            <person name="Schlapbach R."/>
            <person name="Sreeman S.M."/>
            <person name="Shimizu K.K."/>
        </authorList>
    </citation>
    <scope>NUCLEOTIDE SEQUENCE</scope>
</reference>
<dbReference type="InterPro" id="IPR019734">
    <property type="entry name" value="TPR_rpt"/>
</dbReference>
<dbReference type="PANTHER" id="PTHR46224">
    <property type="entry name" value="ANKYRIN REPEAT FAMILY PROTEIN"/>
    <property type="match status" value="1"/>
</dbReference>
<evidence type="ECO:0000313" key="2">
    <source>
        <dbReference type="EMBL" id="GJM96186.1"/>
    </source>
</evidence>
<dbReference type="Gene3D" id="1.25.40.10">
    <property type="entry name" value="Tetratricopeptide repeat domain"/>
    <property type="match status" value="1"/>
</dbReference>
<comment type="caution">
    <text evidence="2">The sequence shown here is derived from an EMBL/GenBank/DDBJ whole genome shotgun (WGS) entry which is preliminary data.</text>
</comment>
<proteinExistence type="predicted"/>
<dbReference type="InterPro" id="IPR051616">
    <property type="entry name" value="Cul2-RING_E3_ligase_SR"/>
</dbReference>
<accession>A0AAV5CDS1</accession>
<keyword evidence="1" id="KW-0802">TPR repeat</keyword>
<protein>
    <submittedName>
        <fullName evidence="2">Uncharacterized protein</fullName>
    </submittedName>
</protein>
<dbReference type="EMBL" id="BQKI01000006">
    <property type="protein sequence ID" value="GJM96186.1"/>
    <property type="molecule type" value="Genomic_DNA"/>
</dbReference>
<dbReference type="AlphaFoldDB" id="A0AAV5CDS1"/>
<sequence>MPSALLLSEFCLGRCAWLNHIASSSASSIVHGCGITVVPLAQDKTHNKLKDKKAELKKCGDKAAKAKDYVGALKFYTENSARVKGYYRKGAALMSLKEYEEAYDVFMDALEMDPGNAEIKKAMWEANAAMGDGDVSDESQ</sequence>
<dbReference type="Pfam" id="PF00515">
    <property type="entry name" value="TPR_1"/>
    <property type="match status" value="1"/>
</dbReference>
<dbReference type="Proteomes" id="UP001054889">
    <property type="component" value="Unassembled WGS sequence"/>
</dbReference>
<dbReference type="PANTHER" id="PTHR46224:SF6">
    <property type="entry name" value="ANKYRIN REPEAT FAMILY PROTEIN"/>
    <property type="match status" value="1"/>
</dbReference>
<keyword evidence="3" id="KW-1185">Reference proteome</keyword>
<name>A0AAV5CDS1_ELECO</name>
<evidence type="ECO:0000256" key="1">
    <source>
        <dbReference type="PROSITE-ProRule" id="PRU00339"/>
    </source>
</evidence>
<organism evidence="2 3">
    <name type="scientific">Eleusine coracana subsp. coracana</name>
    <dbReference type="NCBI Taxonomy" id="191504"/>
    <lineage>
        <taxon>Eukaryota</taxon>
        <taxon>Viridiplantae</taxon>
        <taxon>Streptophyta</taxon>
        <taxon>Embryophyta</taxon>
        <taxon>Tracheophyta</taxon>
        <taxon>Spermatophyta</taxon>
        <taxon>Magnoliopsida</taxon>
        <taxon>Liliopsida</taxon>
        <taxon>Poales</taxon>
        <taxon>Poaceae</taxon>
        <taxon>PACMAD clade</taxon>
        <taxon>Chloridoideae</taxon>
        <taxon>Cynodonteae</taxon>
        <taxon>Eleusininae</taxon>
        <taxon>Eleusine</taxon>
    </lineage>
</organism>
<dbReference type="PROSITE" id="PS50293">
    <property type="entry name" value="TPR_REGION"/>
    <property type="match status" value="1"/>
</dbReference>